<evidence type="ECO:0000313" key="3">
    <source>
        <dbReference type="Proteomes" id="UP001219518"/>
    </source>
</evidence>
<dbReference type="Gene3D" id="3.40.50.1010">
    <property type="entry name" value="5'-nuclease"/>
    <property type="match status" value="1"/>
</dbReference>
<dbReference type="PANTHER" id="PTHR46704:SF1">
    <property type="entry name" value="TELOMERE LENGTH REGULATION PROTEIN TEL2 HOMOLOG"/>
    <property type="match status" value="1"/>
</dbReference>
<comment type="caution">
    <text evidence="2">The sequence shown here is derived from an EMBL/GenBank/DDBJ whole genome shotgun (WGS) entry which is preliminary data.</text>
</comment>
<reference evidence="2" key="1">
    <citation type="submission" date="2021-07" db="EMBL/GenBank/DDBJ databases">
        <authorList>
            <person name="Catto M.A."/>
            <person name="Jacobson A."/>
            <person name="Kennedy G."/>
            <person name="Labadie P."/>
            <person name="Hunt B.G."/>
            <person name="Srinivasan R."/>
        </authorList>
    </citation>
    <scope>NUCLEOTIDE SEQUENCE</scope>
    <source>
        <strain evidence="2">PL_HMW_Pooled</strain>
        <tissue evidence="2">Head</tissue>
    </source>
</reference>
<dbReference type="Proteomes" id="UP001219518">
    <property type="component" value="Unassembled WGS sequence"/>
</dbReference>
<proteinExistence type="predicted"/>
<dbReference type="PANTHER" id="PTHR46704">
    <property type="entry name" value="CXC DOMAIN-CONTAINING PROTEIN-RELATED"/>
    <property type="match status" value="1"/>
</dbReference>
<name>A0AAE1HAJ2_9NEOP</name>
<feature type="region of interest" description="Disordered" evidence="1">
    <location>
        <begin position="898"/>
        <end position="925"/>
    </location>
</feature>
<feature type="compositionally biased region" description="Acidic residues" evidence="1">
    <location>
        <begin position="905"/>
        <end position="919"/>
    </location>
</feature>
<reference evidence="2" key="2">
    <citation type="journal article" date="2023" name="BMC Genomics">
        <title>Pest status, molecular evolution, and epigenetic factors derived from the genome assembly of Frankliniella fusca, a thysanopteran phytovirus vector.</title>
        <authorList>
            <person name="Catto M.A."/>
            <person name="Labadie P.E."/>
            <person name="Jacobson A.L."/>
            <person name="Kennedy G.G."/>
            <person name="Srinivasan R."/>
            <person name="Hunt B.G."/>
        </authorList>
    </citation>
    <scope>NUCLEOTIDE SEQUENCE</scope>
    <source>
        <strain evidence="2">PL_HMW_Pooled</strain>
    </source>
</reference>
<dbReference type="InterPro" id="IPR029060">
    <property type="entry name" value="PIN-like_dom_sf"/>
</dbReference>
<accession>A0AAE1HAJ2</accession>
<dbReference type="AlphaFoldDB" id="A0AAE1HAJ2"/>
<protein>
    <submittedName>
        <fullName evidence="2">Protein lin-54-like protein</fullName>
    </submittedName>
</protein>
<dbReference type="SUPFAM" id="SSF88723">
    <property type="entry name" value="PIN domain-like"/>
    <property type="match status" value="1"/>
</dbReference>
<organism evidence="2 3">
    <name type="scientific">Frankliniella fusca</name>
    <dbReference type="NCBI Taxonomy" id="407009"/>
    <lineage>
        <taxon>Eukaryota</taxon>
        <taxon>Metazoa</taxon>
        <taxon>Ecdysozoa</taxon>
        <taxon>Arthropoda</taxon>
        <taxon>Hexapoda</taxon>
        <taxon>Insecta</taxon>
        <taxon>Pterygota</taxon>
        <taxon>Neoptera</taxon>
        <taxon>Paraneoptera</taxon>
        <taxon>Thysanoptera</taxon>
        <taxon>Terebrantia</taxon>
        <taxon>Thripoidea</taxon>
        <taxon>Thripidae</taxon>
        <taxon>Frankliniella</taxon>
    </lineage>
</organism>
<gene>
    <name evidence="2" type="ORF">KUF71_007246</name>
</gene>
<dbReference type="EMBL" id="JAHWGI010000789">
    <property type="protein sequence ID" value="KAK3917801.1"/>
    <property type="molecule type" value="Genomic_DNA"/>
</dbReference>
<evidence type="ECO:0000313" key="2">
    <source>
        <dbReference type="EMBL" id="KAK3917801.1"/>
    </source>
</evidence>
<keyword evidence="3" id="KW-1185">Reference proteome</keyword>
<evidence type="ECO:0000256" key="1">
    <source>
        <dbReference type="SAM" id="MobiDB-lite"/>
    </source>
</evidence>
<sequence length="925" mass="102051">MEGTRPYLQTATLPLPFVNLSPSDPSTIFTSLLFAAEQASRQGQKFCAVTFDQPLFWKAAEIVLASPANSPLQKIIVRLGGFHLLMSFMGCIGHLMSGSGLEDLWATVFAKNSVQHMCSGKAYSRAVRAHFLTQAAILSFVLNQVFDSPDIERTRRKLLEICRKLYRGEHLAQDDTDILTQALREMDGALHGLKERGRTARLWVQYARQVELIRLLLRAERVGDWDLHLYAVREMLPYFHAAGHLNYAKSAQLYLQLMVTAESSLPPEERDQLFGGAFTVRKQDKLWAGNFSDQTIEMDYMRLLKCIGGITMHGRGITESTVAVWVKSMPFTLEVIRALENFCGLSVTSSYQHADVRDARISLDAEHKEKFKNWLEQHNPFDKPADQLVCLSSGLVADTTVNCDSAYEIGCRSMQKYVGTPFSEITLHRKDKAVPISAMTRSISVRGASVQVNPTQLFHRIIIAQKDVSHLEQHFAYELAPFPTSLFDENGMRKTAKSKLVDAVETMFAPSDDVIPLDSKYVLDGGYLLRKVVWPRPATYGDIVSLYSNYVTQHYGENATVVFDGYSDGPTTKDQEHALRAAAGTSADVTALTPAMTVLENQSKFLSNSKNKQQLIKLVTTALQHAGVGVLQAKADADRLVVVTAMDAARNGRNCIVVGNDTDLLVLLVGLYENGLPLHFLIPASGRTPLKVHHIERIHAAMGNTASHILLAHPISGTDTVSSMYRGSKKKALQKICNLSNEAEVKTFLTPGQSQDAVASACETLLLSLYGCSSISTLNQARYFLYKRTIARQSVRAKFELASLPPTTEAARQHSLRTYLQVQEWLGHELNPVEWGWKVENNRFCPVTTLKSPAPTELLELISCNCKSGCVSGCSCVNAMLKCSSICGHCGGVSCSNAESATGSGDEEEGEEDVDDPDDPSGVLL</sequence>